<dbReference type="GO" id="GO:0016757">
    <property type="term" value="F:glycosyltransferase activity"/>
    <property type="evidence" value="ECO:0007669"/>
    <property type="project" value="UniProtKB-KW"/>
</dbReference>
<accession>A0A1W1WUH9</accession>
<dbReference type="Proteomes" id="UP000192602">
    <property type="component" value="Unassembled WGS sequence"/>
</dbReference>
<dbReference type="Pfam" id="PF00534">
    <property type="entry name" value="Glycos_transf_1"/>
    <property type="match status" value="1"/>
</dbReference>
<evidence type="ECO:0000256" key="1">
    <source>
        <dbReference type="ARBA" id="ARBA00022676"/>
    </source>
</evidence>
<proteinExistence type="predicted"/>
<evidence type="ECO:0000313" key="5">
    <source>
        <dbReference type="Proteomes" id="UP000192602"/>
    </source>
</evidence>
<evidence type="ECO:0000256" key="2">
    <source>
        <dbReference type="ARBA" id="ARBA00022679"/>
    </source>
</evidence>
<keyword evidence="5" id="KW-1185">Reference proteome</keyword>
<dbReference type="Gene3D" id="3.40.50.2000">
    <property type="entry name" value="Glycogen Phosphorylase B"/>
    <property type="match status" value="2"/>
</dbReference>
<protein>
    <submittedName>
        <fullName evidence="4">Glycosyltransferase involved in cell wall bisynthesis</fullName>
    </submittedName>
</protein>
<reference evidence="5" key="1">
    <citation type="submission" date="2017-04" db="EMBL/GenBank/DDBJ databases">
        <authorList>
            <person name="Varghese N."/>
            <person name="Submissions S."/>
        </authorList>
    </citation>
    <scope>NUCLEOTIDE SEQUENCE [LARGE SCALE GENOMIC DNA]</scope>
    <source>
        <strain evidence="5">DSM 16512</strain>
    </source>
</reference>
<evidence type="ECO:0000259" key="3">
    <source>
        <dbReference type="Pfam" id="PF00534"/>
    </source>
</evidence>
<dbReference type="PANTHER" id="PTHR12526:SF629">
    <property type="entry name" value="TEICHURONIC ACID BIOSYNTHESIS GLYCOSYLTRANSFERASE TUAH-RELATED"/>
    <property type="match status" value="1"/>
</dbReference>
<organism evidence="4 5">
    <name type="scientific">Nitratiruptor tergarcus DSM 16512</name>
    <dbReference type="NCBI Taxonomy" id="1069081"/>
    <lineage>
        <taxon>Bacteria</taxon>
        <taxon>Pseudomonadati</taxon>
        <taxon>Campylobacterota</taxon>
        <taxon>Epsilonproteobacteria</taxon>
        <taxon>Nautiliales</taxon>
        <taxon>Nitratiruptoraceae</taxon>
        <taxon>Nitratiruptor</taxon>
    </lineage>
</organism>
<dbReference type="EMBL" id="FWWZ01000001">
    <property type="protein sequence ID" value="SMC09971.1"/>
    <property type="molecule type" value="Genomic_DNA"/>
</dbReference>
<evidence type="ECO:0000313" key="4">
    <source>
        <dbReference type="EMBL" id="SMC09971.1"/>
    </source>
</evidence>
<sequence>MIKIILITSSFPYLSGEQFLETETKYYNQHPDVELIIMPLTNHRKKRKIDENIKMDTYLIDNKLKKLQKLIPFAKSLFSTLFYNEIKKNKIYNNPKKLIYFINAIANYQHYYDLFDNYFKNKKVLSQTVVYTYWHDTPTYALQSLKNKYGYKLVSRIHGYDLYKERRAANYMPLKSQFTKNIDRIYTITESAIEYLSHTYGFDKDNLRLSRLGVKNQNIISQPNKKNEFHIVSCSFLNPVKRVDKIIDALSILSRKKKNIKFKWTHIGNGPLEKELKTLASEKLSSIKNLQYDFLGYLDNQDVYKFYKENKIDVFINVSESEGVPVSIMEAMSCHIPIIAPDIGGIRDMVENKKSGRLLSSDCSINEIVHALKDIKFFKNKDTRRNSYDIFLEKYHADKNYNEFIYDLKSLIYN</sequence>
<dbReference type="RefSeq" id="WP_084276318.1">
    <property type="nucleotide sequence ID" value="NZ_AP026671.1"/>
</dbReference>
<gene>
    <name evidence="4" type="ORF">SAMN05660197_1797</name>
</gene>
<dbReference type="OrthoDB" id="9790710at2"/>
<name>A0A1W1WUH9_9BACT</name>
<keyword evidence="2 4" id="KW-0808">Transferase</keyword>
<dbReference type="STRING" id="1069081.SAMN05660197_1797"/>
<dbReference type="AlphaFoldDB" id="A0A1W1WUH9"/>
<dbReference type="SUPFAM" id="SSF53756">
    <property type="entry name" value="UDP-Glycosyltransferase/glycogen phosphorylase"/>
    <property type="match status" value="1"/>
</dbReference>
<keyword evidence="1" id="KW-0328">Glycosyltransferase</keyword>
<feature type="domain" description="Glycosyl transferase family 1" evidence="3">
    <location>
        <begin position="221"/>
        <end position="375"/>
    </location>
</feature>
<dbReference type="PANTHER" id="PTHR12526">
    <property type="entry name" value="GLYCOSYLTRANSFERASE"/>
    <property type="match status" value="1"/>
</dbReference>
<dbReference type="InterPro" id="IPR001296">
    <property type="entry name" value="Glyco_trans_1"/>
</dbReference>